<proteinExistence type="predicted"/>
<dbReference type="InterPro" id="IPR006179">
    <property type="entry name" value="5_nucleotidase/apyrase"/>
</dbReference>
<dbReference type="GO" id="GO:0030288">
    <property type="term" value="C:outer membrane-bounded periplasmic space"/>
    <property type="evidence" value="ECO:0007669"/>
    <property type="project" value="TreeGrafter"/>
</dbReference>
<sequence>MRIYLIALCFILFACQSKTYKVTEIDTKQVIIDSTYNKSNEIEAFVKPYRKKINNEMNKALAYSPKAMFKSEAKLNTSIGNLMADAVLELGNPILSQRENLKIDAVLLNYGGIRGGINKGEVTTRTAYNIMPFENEIVVAKLDSLRFKQLITYLVEAKRAHPIAGLNLTLQANGQLQLVEVNGKPLNQAFYYVATSDYLVKGGDHMSFFTKADTTYNLNYKLRSLLIDYFEQQDTLSSKVDSRFTQLNPKS</sequence>
<dbReference type="EMBL" id="FQTW01000011">
    <property type="protein sequence ID" value="SHE98386.1"/>
    <property type="molecule type" value="Genomic_DNA"/>
</dbReference>
<dbReference type="PANTHER" id="PTHR11575:SF24">
    <property type="entry name" value="5'-NUCLEOTIDASE"/>
    <property type="match status" value="1"/>
</dbReference>
<dbReference type="PANTHER" id="PTHR11575">
    <property type="entry name" value="5'-NUCLEOTIDASE-RELATED"/>
    <property type="match status" value="1"/>
</dbReference>
<dbReference type="GO" id="GO:0016787">
    <property type="term" value="F:hydrolase activity"/>
    <property type="evidence" value="ECO:0007669"/>
    <property type="project" value="InterPro"/>
</dbReference>
<evidence type="ECO:0000259" key="1">
    <source>
        <dbReference type="Pfam" id="PF02872"/>
    </source>
</evidence>
<dbReference type="Proteomes" id="UP000184462">
    <property type="component" value="Unassembled WGS sequence"/>
</dbReference>
<dbReference type="AlphaFoldDB" id="A0A1M4XYF7"/>
<dbReference type="InterPro" id="IPR008334">
    <property type="entry name" value="5'-Nucleotdase_C"/>
</dbReference>
<dbReference type="PROSITE" id="PS51257">
    <property type="entry name" value="PROKAR_LIPOPROTEIN"/>
    <property type="match status" value="1"/>
</dbReference>
<organism evidence="2 3">
    <name type="scientific">Psychroflexus salarius</name>
    <dbReference type="NCBI Taxonomy" id="1155689"/>
    <lineage>
        <taxon>Bacteria</taxon>
        <taxon>Pseudomonadati</taxon>
        <taxon>Bacteroidota</taxon>
        <taxon>Flavobacteriia</taxon>
        <taxon>Flavobacteriales</taxon>
        <taxon>Flavobacteriaceae</taxon>
        <taxon>Psychroflexus</taxon>
    </lineage>
</organism>
<dbReference type="GO" id="GO:0009166">
    <property type="term" value="P:nucleotide catabolic process"/>
    <property type="evidence" value="ECO:0007669"/>
    <property type="project" value="InterPro"/>
</dbReference>
<evidence type="ECO:0000313" key="3">
    <source>
        <dbReference type="Proteomes" id="UP000184462"/>
    </source>
</evidence>
<dbReference type="RefSeq" id="WP_073193639.1">
    <property type="nucleotide sequence ID" value="NZ_FQTW01000011.1"/>
</dbReference>
<dbReference type="SUPFAM" id="SSF55816">
    <property type="entry name" value="5'-nucleotidase (syn. UDP-sugar hydrolase), C-terminal domain"/>
    <property type="match status" value="1"/>
</dbReference>
<reference evidence="2 3" key="1">
    <citation type="submission" date="2016-11" db="EMBL/GenBank/DDBJ databases">
        <authorList>
            <person name="Jaros S."/>
            <person name="Januszkiewicz K."/>
            <person name="Wedrychowicz H."/>
        </authorList>
    </citation>
    <scope>NUCLEOTIDE SEQUENCE [LARGE SCALE GENOMIC DNA]</scope>
    <source>
        <strain evidence="2 3">DSM 25661</strain>
    </source>
</reference>
<protein>
    <submittedName>
        <fullName evidence="2">5'-nucleotidase</fullName>
    </submittedName>
</protein>
<gene>
    <name evidence="2" type="ORF">SAMN05444278_11125</name>
</gene>
<dbReference type="InterPro" id="IPR036907">
    <property type="entry name" value="5'-Nucleotdase_C_sf"/>
</dbReference>
<dbReference type="Pfam" id="PF02872">
    <property type="entry name" value="5_nucleotid_C"/>
    <property type="match status" value="1"/>
</dbReference>
<feature type="domain" description="5'-Nucleotidase C-terminal" evidence="1">
    <location>
        <begin position="73"/>
        <end position="209"/>
    </location>
</feature>
<evidence type="ECO:0000313" key="2">
    <source>
        <dbReference type="EMBL" id="SHE98386.1"/>
    </source>
</evidence>
<dbReference type="OrthoDB" id="4762412at2"/>
<dbReference type="Gene3D" id="3.90.780.10">
    <property type="entry name" value="5'-Nucleotidase, C-terminal domain"/>
    <property type="match status" value="1"/>
</dbReference>
<name>A0A1M4XYF7_9FLAO</name>
<dbReference type="STRING" id="1155689.SAMN05444278_11125"/>
<accession>A0A1M4XYF7</accession>
<keyword evidence="3" id="KW-1185">Reference proteome</keyword>